<comment type="caution">
    <text evidence="1">The sequence shown here is derived from an EMBL/GenBank/DDBJ whole genome shotgun (WGS) entry which is preliminary data.</text>
</comment>
<gene>
    <name evidence="1" type="ORF">OMP40_06690</name>
</gene>
<reference evidence="1" key="1">
    <citation type="submission" date="2022-10" db="EMBL/GenBank/DDBJ databases">
        <title>Comparative genomic analysis of Cohnella hashimotonis sp. nov., isolated from the International Space Station.</title>
        <authorList>
            <person name="Simpson A."/>
            <person name="Venkateswaran K."/>
        </authorList>
    </citation>
    <scope>NUCLEOTIDE SEQUENCE</scope>
    <source>
        <strain evidence="1">DSM 28161</strain>
    </source>
</reference>
<name>A0A9X4KQM5_9BACL</name>
<dbReference type="RefSeq" id="WP_277530189.1">
    <property type="nucleotide sequence ID" value="NZ_JAPDIA010000003.1"/>
</dbReference>
<dbReference type="Proteomes" id="UP001153404">
    <property type="component" value="Unassembled WGS sequence"/>
</dbReference>
<accession>A0A9X4KQM5</accession>
<dbReference type="AlphaFoldDB" id="A0A9X4KQM5"/>
<evidence type="ECO:0000313" key="1">
    <source>
        <dbReference type="EMBL" id="MDG0809100.1"/>
    </source>
</evidence>
<protein>
    <submittedName>
        <fullName evidence="1">Uncharacterized protein</fullName>
    </submittedName>
</protein>
<proteinExistence type="predicted"/>
<dbReference type="EMBL" id="JAPDIA010000003">
    <property type="protein sequence ID" value="MDG0809100.1"/>
    <property type="molecule type" value="Genomic_DNA"/>
</dbReference>
<evidence type="ECO:0000313" key="2">
    <source>
        <dbReference type="Proteomes" id="UP001153404"/>
    </source>
</evidence>
<sequence>MRRKRGAYEAIVASTPPEEVWTSPYSIQVNDGEETPVRNALQVGNVNDTVRKYDIGVFFLKQGDNTVTFRVKDRRSYGDYVLYLDRLSFRKLPAGVRSVETAAPLNVFEAGGAGSTVRESAGAGWPFGVRKRYRNRLLAGDRIR</sequence>
<organism evidence="1 2">
    <name type="scientific">Cohnella rhizosphaerae</name>
    <dbReference type="NCBI Taxonomy" id="1457232"/>
    <lineage>
        <taxon>Bacteria</taxon>
        <taxon>Bacillati</taxon>
        <taxon>Bacillota</taxon>
        <taxon>Bacilli</taxon>
        <taxon>Bacillales</taxon>
        <taxon>Paenibacillaceae</taxon>
        <taxon>Cohnella</taxon>
    </lineage>
</organism>
<keyword evidence="2" id="KW-1185">Reference proteome</keyword>